<dbReference type="VEuPathDB" id="TriTrypDB:TcG_02920"/>
<dbReference type="VEuPathDB" id="TriTrypDB:Tc_MARK_5114"/>
<dbReference type="Gene3D" id="3.40.50.1240">
    <property type="entry name" value="Phosphoglycerate mutase-like"/>
    <property type="match status" value="1"/>
</dbReference>
<dbReference type="VEuPathDB" id="TriTrypDB:C4B63_150g36"/>
<dbReference type="GO" id="GO:0016791">
    <property type="term" value="F:phosphatase activity"/>
    <property type="evidence" value="ECO:0007669"/>
    <property type="project" value="TreeGrafter"/>
</dbReference>
<dbReference type="VEuPathDB" id="TriTrypDB:TcCLB.509717.100"/>
<keyword evidence="3" id="KW-0472">Membrane</keyword>
<dbReference type="OrthoDB" id="258392at2759"/>
<dbReference type="VEuPathDB" id="TriTrypDB:TcBrA4_0039330"/>
<dbReference type="Proteomes" id="UP000246078">
    <property type="component" value="Unassembled WGS sequence"/>
</dbReference>
<evidence type="ECO:0000256" key="3">
    <source>
        <dbReference type="SAM" id="Phobius"/>
    </source>
</evidence>
<dbReference type="VEuPathDB" id="TriTrypDB:C3747_164g65"/>
<name>A0A2V2WBH8_TRYCR</name>
<comment type="similarity">
    <text evidence="1">Belongs to the histidine acid phosphatase family.</text>
</comment>
<dbReference type="VEuPathDB" id="TriTrypDB:TcCLB.510105.250"/>
<reference evidence="4 5" key="1">
    <citation type="journal article" date="2018" name="Microb. Genom.">
        <title>Expanding an expanded genome: long-read sequencing of Trypanosoma cruzi.</title>
        <authorList>
            <person name="Berna L."/>
            <person name="Rodriguez M."/>
            <person name="Chiribao M.L."/>
            <person name="Parodi-Talice A."/>
            <person name="Pita S."/>
            <person name="Rijo G."/>
            <person name="Alvarez-Valin F."/>
            <person name="Robello C."/>
        </authorList>
    </citation>
    <scope>NUCLEOTIDE SEQUENCE [LARGE SCALE GENOMIC DNA]</scope>
    <source>
        <strain evidence="4 5">TCC</strain>
    </source>
</reference>
<dbReference type="OMA" id="MFPSEDY"/>
<dbReference type="VEuPathDB" id="TriTrypDB:TCDM_04757"/>
<dbReference type="VEuPathDB" id="TriTrypDB:TcCL_NonESM03135"/>
<dbReference type="VEuPathDB" id="TriTrypDB:BCY84_06384"/>
<evidence type="ECO:0000313" key="4">
    <source>
        <dbReference type="EMBL" id="PWV04014.1"/>
    </source>
</evidence>
<keyword evidence="3" id="KW-0812">Transmembrane</keyword>
<comment type="caution">
    <text evidence="4">The sequence shown here is derived from an EMBL/GenBank/DDBJ whole genome shotgun (WGS) entry which is preliminary data.</text>
</comment>
<dbReference type="InterPro" id="IPR029033">
    <property type="entry name" value="His_PPase_superfam"/>
</dbReference>
<evidence type="ECO:0000313" key="5">
    <source>
        <dbReference type="Proteomes" id="UP000246078"/>
    </source>
</evidence>
<evidence type="ECO:0000256" key="1">
    <source>
        <dbReference type="ARBA" id="ARBA00005375"/>
    </source>
</evidence>
<keyword evidence="2" id="KW-0378">Hydrolase</keyword>
<dbReference type="VEuPathDB" id="TriTrypDB:TCSYLVIO_007642"/>
<accession>A0A2V2WBH8</accession>
<proteinExistence type="inferred from homology"/>
<dbReference type="InterPro" id="IPR000560">
    <property type="entry name" value="His_Pase_clade-2"/>
</dbReference>
<dbReference type="Pfam" id="PF00328">
    <property type="entry name" value="His_Phos_2"/>
    <property type="match status" value="1"/>
</dbReference>
<dbReference type="EMBL" id="PRFC01000164">
    <property type="protein sequence ID" value="PWV04014.1"/>
    <property type="molecule type" value="Genomic_DNA"/>
</dbReference>
<sequence>MYFFLLKEGQMTAGGVYLRARYVAVWLVFLLLVHVGSGNAAVTLRLVQLVHRHGSRSALVHHNQTQICGDVPCGQLNIHGKDMLIKVGTFLRERYNSDLNNPFFPSESYDVEVSYTRSTDVPRTLQSAVGLLYGLFPNRSAAFPVIHTVTRGTDWLLDGGLSPFATVFYLLDDAWKHDVGNKEVDKIIDFSTLQAIAKEAFSEGYCSDPANRWDCAYVLFDIGAALQADGRIGSFKLLKANLERLRSFSRFYYSSQYAYNSSDEQHVRMGSQGQNLAQQLLANAELHMQGKAKYKLYHYSAHDTTLMPLAATLGDIGPESMMPPFAQLYAFELLYDDSTNTHSIRAMRGSPEQTPDTKHRFSWDGFQLRCMDSNGNVYNASQNTCLYQDFKRFVDSTRPTDPAGLCYLNDRYKALLKCPTREGKPLNKHCMAYRKLCPAWSCDSDFTLDPVTLQCVCTAAYCMEKGGEKGGKALGASGIAGVAIASFFVGAILAACIAVIALGWYFRWGASDILVQPA</sequence>
<feature type="transmembrane region" description="Helical" evidence="3">
    <location>
        <begin position="473"/>
        <end position="506"/>
    </location>
</feature>
<feature type="transmembrane region" description="Helical" evidence="3">
    <location>
        <begin position="20"/>
        <end position="47"/>
    </location>
</feature>
<dbReference type="SMR" id="A0A2V2WBH8"/>
<gene>
    <name evidence="4" type="ORF">C3747_164g65</name>
</gene>
<dbReference type="PANTHER" id="PTHR11567:SF110">
    <property type="entry name" value="2-PHOSPHOXYLOSE PHOSPHATASE 1"/>
    <property type="match status" value="1"/>
</dbReference>
<dbReference type="PANTHER" id="PTHR11567">
    <property type="entry name" value="ACID PHOSPHATASE-RELATED"/>
    <property type="match status" value="1"/>
</dbReference>
<dbReference type="CDD" id="cd07061">
    <property type="entry name" value="HP_HAP_like"/>
    <property type="match status" value="1"/>
</dbReference>
<dbReference type="SUPFAM" id="SSF53254">
    <property type="entry name" value="Phosphoglycerate mutase-like"/>
    <property type="match status" value="1"/>
</dbReference>
<dbReference type="InterPro" id="IPR050645">
    <property type="entry name" value="Histidine_acid_phosphatase"/>
</dbReference>
<evidence type="ECO:0000256" key="2">
    <source>
        <dbReference type="ARBA" id="ARBA00022801"/>
    </source>
</evidence>
<dbReference type="VEuPathDB" id="TriTrypDB:TcYC6_0011890"/>
<dbReference type="AlphaFoldDB" id="A0A2V2WBH8"/>
<keyword evidence="3" id="KW-1133">Transmembrane helix</keyword>
<protein>
    <submittedName>
        <fullName evidence="4">Putative membrane-bound acid phosphatase 2</fullName>
    </submittedName>
</protein>
<dbReference type="VEuPathDB" id="TriTrypDB:ECC02_005811"/>
<organism evidence="4 5">
    <name type="scientific">Trypanosoma cruzi</name>
    <dbReference type="NCBI Taxonomy" id="5693"/>
    <lineage>
        <taxon>Eukaryota</taxon>
        <taxon>Discoba</taxon>
        <taxon>Euglenozoa</taxon>
        <taxon>Kinetoplastea</taxon>
        <taxon>Metakinetoplastina</taxon>
        <taxon>Trypanosomatida</taxon>
        <taxon>Trypanosomatidae</taxon>
        <taxon>Trypanosoma</taxon>
        <taxon>Schizotrypanum</taxon>
    </lineage>
</organism>